<dbReference type="GO" id="GO:0003677">
    <property type="term" value="F:DNA binding"/>
    <property type="evidence" value="ECO:0007669"/>
    <property type="project" value="InterPro"/>
</dbReference>
<feature type="region of interest" description="Disordered" evidence="1">
    <location>
        <begin position="1"/>
        <end position="24"/>
    </location>
</feature>
<dbReference type="CDD" id="cd00093">
    <property type="entry name" value="HTH_XRE"/>
    <property type="match status" value="1"/>
</dbReference>
<dbReference type="Pfam" id="PF17765">
    <property type="entry name" value="MLTR_LBD"/>
    <property type="match status" value="1"/>
</dbReference>
<dbReference type="PANTHER" id="PTHR35010">
    <property type="entry name" value="BLL4672 PROTEIN-RELATED"/>
    <property type="match status" value="1"/>
</dbReference>
<dbReference type="PROSITE" id="PS50943">
    <property type="entry name" value="HTH_CROC1"/>
    <property type="match status" value="1"/>
</dbReference>
<organism evidence="3 4">
    <name type="scientific">Promicromonospora thailandica</name>
    <dbReference type="NCBI Taxonomy" id="765201"/>
    <lineage>
        <taxon>Bacteria</taxon>
        <taxon>Bacillati</taxon>
        <taxon>Actinomycetota</taxon>
        <taxon>Actinomycetes</taxon>
        <taxon>Micrococcales</taxon>
        <taxon>Promicromonosporaceae</taxon>
        <taxon>Promicromonospora</taxon>
    </lineage>
</organism>
<accession>A0A9X2JZX8</accession>
<evidence type="ECO:0000313" key="4">
    <source>
        <dbReference type="Proteomes" id="UP001139493"/>
    </source>
</evidence>
<sequence length="303" mass="33091">MQRTPTETEPRRDRGLAGPPSGNALGAYLRARREQVTPQQVGLPEGGVRRVPGLRREEVAMLAGISADYYLRLERGRDRNPSPQVIAALARVLRLDETHVAHLRSLVEDAPRPPRPHHATLPPGALALLGSLAQPAYVEDRYFDVVAANDLARALSPHLDAGHNQLRDMFVDPEVQALFPDWADYSECLVANLRQAVGGDVDDPRLTALVDELTQASGLFRRLWARHEVRGQWGSPVRVVHPRVGELTVNRERLSINGAEHLMMVVLVPDPGSEDADKLARVLGSGAGLGQAVLIGPDGRLEA</sequence>
<dbReference type="PANTHER" id="PTHR35010:SF2">
    <property type="entry name" value="BLL4672 PROTEIN"/>
    <property type="match status" value="1"/>
</dbReference>
<dbReference type="AlphaFoldDB" id="A0A9X2JZX8"/>
<reference evidence="3" key="1">
    <citation type="submission" date="2022-06" db="EMBL/GenBank/DDBJ databases">
        <title>Genomic Encyclopedia of Archaeal and Bacterial Type Strains, Phase II (KMG-II): from individual species to whole genera.</title>
        <authorList>
            <person name="Goeker M."/>
        </authorList>
    </citation>
    <scope>NUCLEOTIDE SEQUENCE</scope>
    <source>
        <strain evidence="3">DSM 26652</strain>
    </source>
</reference>
<dbReference type="SUPFAM" id="SSF47413">
    <property type="entry name" value="lambda repressor-like DNA-binding domains"/>
    <property type="match status" value="1"/>
</dbReference>
<dbReference type="InterPro" id="IPR010982">
    <property type="entry name" value="Lambda_DNA-bd_dom_sf"/>
</dbReference>
<dbReference type="SMART" id="SM00530">
    <property type="entry name" value="HTH_XRE"/>
    <property type="match status" value="1"/>
</dbReference>
<dbReference type="Gene3D" id="1.10.260.40">
    <property type="entry name" value="lambda repressor-like DNA-binding domains"/>
    <property type="match status" value="1"/>
</dbReference>
<dbReference type="Pfam" id="PF13560">
    <property type="entry name" value="HTH_31"/>
    <property type="match status" value="1"/>
</dbReference>
<dbReference type="EMBL" id="JAMTCS010000013">
    <property type="protein sequence ID" value="MCP2266509.1"/>
    <property type="molecule type" value="Genomic_DNA"/>
</dbReference>
<comment type="caution">
    <text evidence="3">The sequence shown here is derived from an EMBL/GenBank/DDBJ whole genome shotgun (WGS) entry which is preliminary data.</text>
</comment>
<feature type="compositionally biased region" description="Basic and acidic residues" evidence="1">
    <location>
        <begin position="1"/>
        <end position="15"/>
    </location>
</feature>
<dbReference type="InterPro" id="IPR041413">
    <property type="entry name" value="MLTR_LBD"/>
</dbReference>
<dbReference type="Proteomes" id="UP001139493">
    <property type="component" value="Unassembled WGS sequence"/>
</dbReference>
<evidence type="ECO:0000313" key="3">
    <source>
        <dbReference type="EMBL" id="MCP2266509.1"/>
    </source>
</evidence>
<name>A0A9X2JZX8_9MICO</name>
<gene>
    <name evidence="3" type="ORF">APR03_003879</name>
</gene>
<feature type="domain" description="HTH cro/C1-type" evidence="2">
    <location>
        <begin position="53"/>
        <end position="100"/>
    </location>
</feature>
<protein>
    <submittedName>
        <fullName evidence="3">Helix-turn-helix domain-containing protein</fullName>
    </submittedName>
</protein>
<dbReference type="Gene3D" id="3.30.450.180">
    <property type="match status" value="1"/>
</dbReference>
<dbReference type="InterPro" id="IPR001387">
    <property type="entry name" value="Cro/C1-type_HTH"/>
</dbReference>
<keyword evidence="4" id="KW-1185">Reference proteome</keyword>
<evidence type="ECO:0000259" key="2">
    <source>
        <dbReference type="PROSITE" id="PS50943"/>
    </source>
</evidence>
<proteinExistence type="predicted"/>
<dbReference type="RefSeq" id="WP_253838424.1">
    <property type="nucleotide sequence ID" value="NZ_JAMTCS010000013.1"/>
</dbReference>
<evidence type="ECO:0000256" key="1">
    <source>
        <dbReference type="SAM" id="MobiDB-lite"/>
    </source>
</evidence>